<name>A0ABY3PPH6_9CYAN</name>
<dbReference type="InterPro" id="IPR002036">
    <property type="entry name" value="YbeY"/>
</dbReference>
<keyword evidence="6 9" id="KW-0255">Endonuclease</keyword>
<evidence type="ECO:0000313" key="10">
    <source>
        <dbReference type="EMBL" id="UFP95591.1"/>
    </source>
</evidence>
<dbReference type="InterPro" id="IPR020549">
    <property type="entry name" value="YbeY_CS"/>
</dbReference>
<evidence type="ECO:0000256" key="2">
    <source>
        <dbReference type="ARBA" id="ARBA00022517"/>
    </source>
</evidence>
<accession>A0ABY3PPH6</accession>
<evidence type="ECO:0000256" key="6">
    <source>
        <dbReference type="ARBA" id="ARBA00022759"/>
    </source>
</evidence>
<comment type="subcellular location">
    <subcellularLocation>
        <location evidence="9">Cytoplasm</location>
    </subcellularLocation>
</comment>
<proteinExistence type="inferred from homology"/>
<keyword evidence="7 9" id="KW-0378">Hydrolase</keyword>
<evidence type="ECO:0000256" key="7">
    <source>
        <dbReference type="ARBA" id="ARBA00022801"/>
    </source>
</evidence>
<dbReference type="PROSITE" id="PS01306">
    <property type="entry name" value="UPF0054"/>
    <property type="match status" value="1"/>
</dbReference>
<dbReference type="SUPFAM" id="SSF55486">
    <property type="entry name" value="Metalloproteases ('zincins'), catalytic domain"/>
    <property type="match status" value="1"/>
</dbReference>
<dbReference type="InterPro" id="IPR023091">
    <property type="entry name" value="MetalPrtase_cat_dom_sf_prd"/>
</dbReference>
<feature type="binding site" evidence="9">
    <location>
        <position position="132"/>
    </location>
    <ligand>
        <name>Zn(2+)</name>
        <dbReference type="ChEBI" id="CHEBI:29105"/>
        <note>catalytic</note>
    </ligand>
</feature>
<dbReference type="PANTHER" id="PTHR46986:SF1">
    <property type="entry name" value="ENDORIBONUCLEASE YBEY, CHLOROPLASTIC"/>
    <property type="match status" value="1"/>
</dbReference>
<evidence type="ECO:0000313" key="11">
    <source>
        <dbReference type="Proteomes" id="UP001054846"/>
    </source>
</evidence>
<keyword evidence="3 9" id="KW-0698">rRNA processing</keyword>
<evidence type="ECO:0000256" key="5">
    <source>
        <dbReference type="ARBA" id="ARBA00022723"/>
    </source>
</evidence>
<feature type="binding site" evidence="9">
    <location>
        <position position="126"/>
    </location>
    <ligand>
        <name>Zn(2+)</name>
        <dbReference type="ChEBI" id="CHEBI:29105"/>
        <note>catalytic</note>
    </ligand>
</feature>
<keyword evidence="5 9" id="KW-0479">Metal-binding</keyword>
<keyword evidence="11" id="KW-1185">Reference proteome</keyword>
<dbReference type="Proteomes" id="UP001054846">
    <property type="component" value="Chromosome"/>
</dbReference>
<reference evidence="10 11" key="1">
    <citation type="journal article" date="2021" name="Genome Biol. Evol.">
        <title>Complete Genome Sequencing of a Novel Gloeobacter Species from a Waterfall Cave in Mexico.</title>
        <authorList>
            <person name="Saw J.H."/>
            <person name="Cardona T."/>
            <person name="Montejano G."/>
        </authorList>
    </citation>
    <scope>NUCLEOTIDE SEQUENCE [LARGE SCALE GENOMIC DNA]</scope>
    <source>
        <strain evidence="10">MG652769</strain>
    </source>
</reference>
<dbReference type="EMBL" id="CP063845">
    <property type="protein sequence ID" value="UFP95591.1"/>
    <property type="molecule type" value="Genomic_DNA"/>
</dbReference>
<evidence type="ECO:0000256" key="9">
    <source>
        <dbReference type="HAMAP-Rule" id="MF_00009"/>
    </source>
</evidence>
<dbReference type="Pfam" id="PF02130">
    <property type="entry name" value="YbeY"/>
    <property type="match status" value="1"/>
</dbReference>
<sequence length="165" mass="18506">MAVVPIAVELCLQAAVDDPVGEARWQFWFDQWLRELQPAAAVELSLRLTDDAEIRGLNARFRGVDAPTDVLSFEFEGEDTQAQIAEEPLYLGDIVVSVPTATRQAREFGHTLEVELAWLAVHGLLHLLGWDHPDEQSWQAMVTQQARLLKGVNVVYDWPSVYPVG</sequence>
<dbReference type="NCBIfam" id="TIGR00043">
    <property type="entry name" value="rRNA maturation RNase YbeY"/>
    <property type="match status" value="1"/>
</dbReference>
<keyword evidence="4 9" id="KW-0540">Nuclease</keyword>
<comment type="cofactor">
    <cofactor evidence="9">
        <name>Zn(2+)</name>
        <dbReference type="ChEBI" id="CHEBI:29105"/>
    </cofactor>
    <text evidence="9">Binds 1 zinc ion.</text>
</comment>
<dbReference type="Gene3D" id="3.40.390.30">
    <property type="entry name" value="Metalloproteases ('zincins'), catalytic domain"/>
    <property type="match status" value="1"/>
</dbReference>
<evidence type="ECO:0000256" key="3">
    <source>
        <dbReference type="ARBA" id="ARBA00022552"/>
    </source>
</evidence>
<dbReference type="PANTHER" id="PTHR46986">
    <property type="entry name" value="ENDORIBONUCLEASE YBEY, CHLOROPLASTIC"/>
    <property type="match status" value="1"/>
</dbReference>
<comment type="similarity">
    <text evidence="1 9">Belongs to the endoribonuclease YbeY family.</text>
</comment>
<evidence type="ECO:0000256" key="4">
    <source>
        <dbReference type="ARBA" id="ARBA00022722"/>
    </source>
</evidence>
<dbReference type="RefSeq" id="WP_230842820.1">
    <property type="nucleotide sequence ID" value="NZ_CP063845.1"/>
</dbReference>
<protein>
    <recommendedName>
        <fullName evidence="9">Endoribonuclease YbeY</fullName>
        <ecNumber evidence="9">3.1.-.-</ecNumber>
    </recommendedName>
</protein>
<evidence type="ECO:0000256" key="8">
    <source>
        <dbReference type="ARBA" id="ARBA00022833"/>
    </source>
</evidence>
<organism evidence="10 11">
    <name type="scientific">Gloeobacter morelensis MG652769</name>
    <dbReference type="NCBI Taxonomy" id="2781736"/>
    <lineage>
        <taxon>Bacteria</taxon>
        <taxon>Bacillati</taxon>
        <taxon>Cyanobacteriota</taxon>
        <taxon>Cyanophyceae</taxon>
        <taxon>Gloeobacterales</taxon>
        <taxon>Gloeobacteraceae</taxon>
        <taxon>Gloeobacter</taxon>
        <taxon>Gloeobacter morelensis</taxon>
    </lineage>
</organism>
<feature type="binding site" evidence="9">
    <location>
        <position position="122"/>
    </location>
    <ligand>
        <name>Zn(2+)</name>
        <dbReference type="ChEBI" id="CHEBI:29105"/>
        <note>catalytic</note>
    </ligand>
</feature>
<dbReference type="HAMAP" id="MF_00009">
    <property type="entry name" value="Endoribonucl_YbeY"/>
    <property type="match status" value="1"/>
</dbReference>
<keyword evidence="2 9" id="KW-0690">Ribosome biogenesis</keyword>
<gene>
    <name evidence="9 10" type="primary">ybeY</name>
    <name evidence="10" type="ORF">ISF26_04930</name>
</gene>
<evidence type="ECO:0000256" key="1">
    <source>
        <dbReference type="ARBA" id="ARBA00010875"/>
    </source>
</evidence>
<dbReference type="EC" id="3.1.-.-" evidence="9"/>
<keyword evidence="9" id="KW-0963">Cytoplasm</keyword>
<comment type="function">
    <text evidence="9">Single strand-specific metallo-endoribonuclease involved in late-stage 70S ribosome quality control and in maturation of the 3' terminus of the 16S rRNA.</text>
</comment>
<keyword evidence="8 9" id="KW-0862">Zinc</keyword>